<evidence type="ECO:0000259" key="7">
    <source>
        <dbReference type="PROSITE" id="PS51379"/>
    </source>
</evidence>
<keyword evidence="2" id="KW-0479">Metal-binding</keyword>
<dbReference type="InterPro" id="IPR010226">
    <property type="entry name" value="NADH_quinone_OxRdtase_chainI"/>
</dbReference>
<keyword evidence="3" id="KW-0677">Repeat</keyword>
<evidence type="ECO:0000256" key="6">
    <source>
        <dbReference type="SAM" id="MobiDB-lite"/>
    </source>
</evidence>
<keyword evidence="9" id="KW-1185">Reference proteome</keyword>
<dbReference type="InterPro" id="IPR017896">
    <property type="entry name" value="4Fe4S_Fe-S-bd"/>
</dbReference>
<dbReference type="PROSITE" id="PS00198">
    <property type="entry name" value="4FE4S_FER_1"/>
    <property type="match status" value="2"/>
</dbReference>
<sequence>MSKRKVLTFAGRALKNLFQKPATTSYPFEPAVYPERMRGHVEIHMEDCICCGLCMRSCPSQAIRVDRRAGTWTIRRFDCVQCSSCVNVCPKKCLTMEAGYTRPDTRKTDETFIKPAQPEEARAEAASVKAEEAEQKQQEKQKDCIPERI</sequence>
<dbReference type="PANTHER" id="PTHR10849:SF35">
    <property type="entry name" value="FORMATE HYDROGENLYASE SUBUNIT 6-RELATED"/>
    <property type="match status" value="1"/>
</dbReference>
<proteinExistence type="predicted"/>
<dbReference type="EMBL" id="JAJEQX010000007">
    <property type="protein sequence ID" value="MCC2253923.1"/>
    <property type="molecule type" value="Genomic_DNA"/>
</dbReference>
<dbReference type="InterPro" id="IPR017900">
    <property type="entry name" value="4Fe4S_Fe_S_CS"/>
</dbReference>
<keyword evidence="5" id="KW-0411">Iron-sulfur</keyword>
<evidence type="ECO:0000256" key="1">
    <source>
        <dbReference type="ARBA" id="ARBA00022485"/>
    </source>
</evidence>
<evidence type="ECO:0000256" key="3">
    <source>
        <dbReference type="ARBA" id="ARBA00022737"/>
    </source>
</evidence>
<gene>
    <name evidence="8" type="ORF">LKD70_05650</name>
</gene>
<organism evidence="8 9">
    <name type="scientific">Ruminococcus turbiniformis</name>
    <dbReference type="NCBI Taxonomy" id="2881258"/>
    <lineage>
        <taxon>Bacteria</taxon>
        <taxon>Bacillati</taxon>
        <taxon>Bacillota</taxon>
        <taxon>Clostridia</taxon>
        <taxon>Eubacteriales</taxon>
        <taxon>Oscillospiraceae</taxon>
        <taxon>Ruminococcus</taxon>
    </lineage>
</organism>
<dbReference type="Pfam" id="PF12838">
    <property type="entry name" value="Fer4_7"/>
    <property type="match status" value="1"/>
</dbReference>
<comment type="caution">
    <text evidence="8">The sequence shown here is derived from an EMBL/GenBank/DDBJ whole genome shotgun (WGS) entry which is preliminary data.</text>
</comment>
<keyword evidence="1" id="KW-0004">4Fe-4S</keyword>
<accession>A0ABS8FV43</accession>
<protein>
    <submittedName>
        <fullName evidence="8">4Fe-4S dicluster domain-containing protein</fullName>
    </submittedName>
</protein>
<dbReference type="Proteomes" id="UP001198151">
    <property type="component" value="Unassembled WGS sequence"/>
</dbReference>
<feature type="region of interest" description="Disordered" evidence="6">
    <location>
        <begin position="104"/>
        <end position="149"/>
    </location>
</feature>
<evidence type="ECO:0000313" key="8">
    <source>
        <dbReference type="EMBL" id="MCC2253923.1"/>
    </source>
</evidence>
<evidence type="ECO:0000313" key="9">
    <source>
        <dbReference type="Proteomes" id="UP001198151"/>
    </source>
</evidence>
<evidence type="ECO:0000256" key="2">
    <source>
        <dbReference type="ARBA" id="ARBA00022723"/>
    </source>
</evidence>
<dbReference type="SUPFAM" id="SSF46548">
    <property type="entry name" value="alpha-helical ferredoxin"/>
    <property type="match status" value="1"/>
</dbReference>
<feature type="domain" description="4Fe-4S ferredoxin-type" evidence="7">
    <location>
        <begin position="39"/>
        <end position="68"/>
    </location>
</feature>
<dbReference type="Gene3D" id="3.30.70.3270">
    <property type="match status" value="1"/>
</dbReference>
<evidence type="ECO:0000256" key="5">
    <source>
        <dbReference type="ARBA" id="ARBA00023014"/>
    </source>
</evidence>
<name>A0ABS8FV43_9FIRM</name>
<dbReference type="PANTHER" id="PTHR10849">
    <property type="entry name" value="NADH DEHYDROGENASE UBIQUINONE IRON-SULFUR PROTEIN 8, MITOCHONDRIAL"/>
    <property type="match status" value="1"/>
</dbReference>
<reference evidence="8 9" key="1">
    <citation type="submission" date="2021-10" db="EMBL/GenBank/DDBJ databases">
        <title>Anaerobic single-cell dispensing facilitates the cultivation of human gut bacteria.</title>
        <authorList>
            <person name="Afrizal A."/>
        </authorList>
    </citation>
    <scope>NUCLEOTIDE SEQUENCE [LARGE SCALE GENOMIC DNA]</scope>
    <source>
        <strain evidence="8 9">CLA-AA-H200</strain>
    </source>
</reference>
<dbReference type="PROSITE" id="PS51379">
    <property type="entry name" value="4FE4S_FER_2"/>
    <property type="match status" value="2"/>
</dbReference>
<keyword evidence="4" id="KW-0408">Iron</keyword>
<feature type="domain" description="4Fe-4S ferredoxin-type" evidence="7">
    <location>
        <begin position="70"/>
        <end position="99"/>
    </location>
</feature>
<evidence type="ECO:0000256" key="4">
    <source>
        <dbReference type="ARBA" id="ARBA00023004"/>
    </source>
</evidence>